<protein>
    <submittedName>
        <fullName evidence="2">Copper chaperone NosL</fullName>
    </submittedName>
</protein>
<feature type="transmembrane region" description="Helical" evidence="1">
    <location>
        <begin position="101"/>
        <end position="121"/>
    </location>
</feature>
<evidence type="ECO:0000256" key="1">
    <source>
        <dbReference type="SAM" id="Phobius"/>
    </source>
</evidence>
<evidence type="ECO:0000313" key="3">
    <source>
        <dbReference type="Proteomes" id="UP000190897"/>
    </source>
</evidence>
<dbReference type="SUPFAM" id="SSF160387">
    <property type="entry name" value="NosL/MerB-like"/>
    <property type="match status" value="1"/>
</dbReference>
<dbReference type="AlphaFoldDB" id="A0A1T5B7C7"/>
<organism evidence="2 3">
    <name type="scientific">Dyadobacter psychrophilus</name>
    <dbReference type="NCBI Taxonomy" id="651661"/>
    <lineage>
        <taxon>Bacteria</taxon>
        <taxon>Pseudomonadati</taxon>
        <taxon>Bacteroidota</taxon>
        <taxon>Cytophagia</taxon>
        <taxon>Cytophagales</taxon>
        <taxon>Spirosomataceae</taxon>
        <taxon>Dyadobacter</taxon>
    </lineage>
</organism>
<evidence type="ECO:0000313" key="2">
    <source>
        <dbReference type="EMBL" id="SKB42967.1"/>
    </source>
</evidence>
<proteinExistence type="predicted"/>
<dbReference type="Proteomes" id="UP000190897">
    <property type="component" value="Unassembled WGS sequence"/>
</dbReference>
<dbReference type="STRING" id="651661.SAMN05660293_00058"/>
<dbReference type="EMBL" id="FUZA01000001">
    <property type="protein sequence ID" value="SKB42967.1"/>
    <property type="molecule type" value="Genomic_DNA"/>
</dbReference>
<feature type="transmembrane region" description="Helical" evidence="1">
    <location>
        <begin position="155"/>
        <end position="180"/>
    </location>
</feature>
<keyword evidence="3" id="KW-1185">Reference proteome</keyword>
<accession>A0A1T5B7C7</accession>
<feature type="transmembrane region" description="Helical" evidence="1">
    <location>
        <begin position="7"/>
        <end position="27"/>
    </location>
</feature>
<reference evidence="3" key="1">
    <citation type="submission" date="2017-02" db="EMBL/GenBank/DDBJ databases">
        <authorList>
            <person name="Varghese N."/>
            <person name="Submissions S."/>
        </authorList>
    </citation>
    <scope>NUCLEOTIDE SEQUENCE [LARGE SCALE GENOMIC DNA]</scope>
    <source>
        <strain evidence="3">DSM 22270</strain>
    </source>
</reference>
<keyword evidence="1" id="KW-0472">Membrane</keyword>
<feature type="transmembrane region" description="Helical" evidence="1">
    <location>
        <begin position="76"/>
        <end position="94"/>
    </location>
</feature>
<gene>
    <name evidence="2" type="ORF">SAMN05660293_00058</name>
</gene>
<name>A0A1T5B7C7_9BACT</name>
<dbReference type="Pfam" id="PF05573">
    <property type="entry name" value="NosL"/>
    <property type="match status" value="1"/>
</dbReference>
<keyword evidence="1" id="KW-1133">Transmembrane helix</keyword>
<sequence>MLGINRLLLILCGIALLLVNYFPIWLIQLTAPQYPEGLELLIYSDKLAGNVDIINGLNHYIGMKTLHTDDFVEFTILPYLIIFFAFAFIGAGIWGKRFAGYTVLGLFALFGILAMVDFWKWEYDYGHNLNPEAAIIVPGMSYQPPLIGFKQLLNFGAYSIPAVGGWIFILAGIVAACCMFREWQTSRRRISVTASSRLMVTLALLSVGIAAAQSCGVKGAQPIQIGVDACSHCKMTISDARFGCELVTNKGRAYKFDDLKCMLSYLEDGTVSKTDVEAFYLADFHNNGQLLVAKDLYILHSEAFRSPMGGNLAGFKTQADLSLAQEKFPGTQLKWEELLK</sequence>
<dbReference type="InterPro" id="IPR008719">
    <property type="entry name" value="N2O_reductase_NosL"/>
</dbReference>
<keyword evidence="1" id="KW-0812">Transmembrane</keyword>